<dbReference type="OrthoDB" id="9795222at2"/>
<comment type="caution">
    <text evidence="3">The sequence shown here is derived from an EMBL/GenBank/DDBJ whole genome shotgun (WGS) entry which is preliminary data.</text>
</comment>
<protein>
    <submittedName>
        <fullName evidence="3">Putative secreted protein (Por secretion system target)</fullName>
    </submittedName>
</protein>
<dbReference type="InterPro" id="IPR023226">
    <property type="entry name" value="Glyco_hydro_49_N_dom"/>
</dbReference>
<feature type="domain" description="Fibronectin type-III" evidence="2">
    <location>
        <begin position="29"/>
        <end position="120"/>
    </location>
</feature>
<dbReference type="Gene3D" id="2.160.20.10">
    <property type="entry name" value="Single-stranded right-handed beta-helix, Pectin lyase-like"/>
    <property type="match status" value="1"/>
</dbReference>
<dbReference type="PROSITE" id="PS50853">
    <property type="entry name" value="FN3"/>
    <property type="match status" value="1"/>
</dbReference>
<evidence type="ECO:0000256" key="1">
    <source>
        <dbReference type="SAM" id="SignalP"/>
    </source>
</evidence>
<dbReference type="Pfam" id="PF18962">
    <property type="entry name" value="Por_Secre_tail"/>
    <property type="match status" value="1"/>
</dbReference>
<dbReference type="InterPro" id="IPR013783">
    <property type="entry name" value="Ig-like_fold"/>
</dbReference>
<organism evidence="3 4">
    <name type="scientific">Sediminitomix flava</name>
    <dbReference type="NCBI Taxonomy" id="379075"/>
    <lineage>
        <taxon>Bacteria</taxon>
        <taxon>Pseudomonadati</taxon>
        <taxon>Bacteroidota</taxon>
        <taxon>Cytophagia</taxon>
        <taxon>Cytophagales</taxon>
        <taxon>Flammeovirgaceae</taxon>
        <taxon>Sediminitomix</taxon>
    </lineage>
</organism>
<gene>
    <name evidence="3" type="ORF">BC781_108119</name>
</gene>
<accession>A0A315Z4H7</accession>
<dbReference type="Gene3D" id="2.60.40.10">
    <property type="entry name" value="Immunoglobulins"/>
    <property type="match status" value="1"/>
</dbReference>
<dbReference type="NCBIfam" id="TIGR04183">
    <property type="entry name" value="Por_Secre_tail"/>
    <property type="match status" value="1"/>
</dbReference>
<proteinExistence type="predicted"/>
<dbReference type="GO" id="GO:0004553">
    <property type="term" value="F:hydrolase activity, hydrolyzing O-glycosyl compounds"/>
    <property type="evidence" value="ECO:0007669"/>
    <property type="project" value="InterPro"/>
</dbReference>
<dbReference type="InterPro" id="IPR008999">
    <property type="entry name" value="Actin-crosslinking"/>
</dbReference>
<name>A0A315Z4H7_SEDFL</name>
<dbReference type="InterPro" id="IPR003961">
    <property type="entry name" value="FN3_dom"/>
</dbReference>
<dbReference type="Pfam" id="PF17433">
    <property type="entry name" value="Glyco_hydro_49N"/>
    <property type="match status" value="1"/>
</dbReference>
<dbReference type="CDD" id="cd00161">
    <property type="entry name" value="beta-trefoil_Ricin-like"/>
    <property type="match status" value="1"/>
</dbReference>
<dbReference type="Gene3D" id="2.80.10.50">
    <property type="match status" value="2"/>
</dbReference>
<dbReference type="EMBL" id="QGDO01000008">
    <property type="protein sequence ID" value="PWJ37984.1"/>
    <property type="molecule type" value="Genomic_DNA"/>
</dbReference>
<reference evidence="3 4" key="1">
    <citation type="submission" date="2018-03" db="EMBL/GenBank/DDBJ databases">
        <title>Genomic Encyclopedia of Archaeal and Bacterial Type Strains, Phase II (KMG-II): from individual species to whole genera.</title>
        <authorList>
            <person name="Goeker M."/>
        </authorList>
    </citation>
    <scope>NUCLEOTIDE SEQUENCE [LARGE SCALE GENOMIC DNA]</scope>
    <source>
        <strain evidence="3 4">DSM 28229</strain>
    </source>
</reference>
<dbReference type="RefSeq" id="WP_109622190.1">
    <property type="nucleotide sequence ID" value="NZ_QGDO01000008.1"/>
</dbReference>
<feature type="chain" id="PRO_5016388618" evidence="1">
    <location>
        <begin position="27"/>
        <end position="1087"/>
    </location>
</feature>
<dbReference type="SUPFAM" id="SSF50405">
    <property type="entry name" value="Actin-crosslinking proteins"/>
    <property type="match status" value="1"/>
</dbReference>
<dbReference type="SUPFAM" id="SSF49265">
    <property type="entry name" value="Fibronectin type III"/>
    <property type="match status" value="1"/>
</dbReference>
<evidence type="ECO:0000313" key="3">
    <source>
        <dbReference type="EMBL" id="PWJ37984.1"/>
    </source>
</evidence>
<dbReference type="InterPro" id="IPR026444">
    <property type="entry name" value="Secre_tail"/>
</dbReference>
<keyword evidence="4" id="KW-1185">Reference proteome</keyword>
<dbReference type="Gene3D" id="2.60.350.10">
    <property type="entry name" value="Dextranase, N-terminal"/>
    <property type="match status" value="1"/>
</dbReference>
<dbReference type="CDD" id="cd00063">
    <property type="entry name" value="FN3"/>
    <property type="match status" value="1"/>
</dbReference>
<dbReference type="InterPro" id="IPR012334">
    <property type="entry name" value="Pectin_lyas_fold"/>
</dbReference>
<dbReference type="SUPFAM" id="SSF101596">
    <property type="entry name" value="Dextranase, N-terminal domain"/>
    <property type="match status" value="1"/>
</dbReference>
<evidence type="ECO:0000313" key="4">
    <source>
        <dbReference type="Proteomes" id="UP000245535"/>
    </source>
</evidence>
<dbReference type="InterPro" id="IPR000772">
    <property type="entry name" value="Ricin_B_lectin"/>
</dbReference>
<dbReference type="InterPro" id="IPR036116">
    <property type="entry name" value="FN3_sf"/>
</dbReference>
<dbReference type="InterPro" id="IPR035953">
    <property type="entry name" value="Dextranase_N-ter"/>
</dbReference>
<feature type="signal peptide" evidence="1">
    <location>
        <begin position="1"/>
        <end position="26"/>
    </location>
</feature>
<dbReference type="AlphaFoldDB" id="A0A315Z4H7"/>
<dbReference type="Pfam" id="PF14200">
    <property type="entry name" value="RicinB_lectin_2"/>
    <property type="match status" value="1"/>
</dbReference>
<evidence type="ECO:0000259" key="2">
    <source>
        <dbReference type="PROSITE" id="PS50853"/>
    </source>
</evidence>
<dbReference type="SUPFAM" id="SSF50370">
    <property type="entry name" value="Ricin B-like lectins"/>
    <property type="match status" value="1"/>
</dbReference>
<keyword evidence="1" id="KW-0732">Signal</keyword>
<dbReference type="InterPro" id="IPR035992">
    <property type="entry name" value="Ricin_B-like_lectins"/>
</dbReference>
<dbReference type="CDD" id="cd00257">
    <property type="entry name" value="beta-trefoil_FSCN-like"/>
    <property type="match status" value="1"/>
</dbReference>
<sequence>MKHVLFYSRLLMCFIICSLFSIPAFALNAPADFYYFRNAALTEVTLYWTDKSSTESGFEIQQKTDGGNWSVVKTVNSNVTQTKITGLNANNSIEFRVRAFQGSSNYSPFTRVQRLVGKNSKLEVYPEVPGITNPKSVTVDGISFDVLQDQCPSEPNKGKATRLSTFYKVEVKTASGGSYMDTPTYETRPQIRDQRSQNDPFHSNGGHTVYGYGDYGPNSNVPNLTLHSRHWTNFDAQEDIVVRVTLLGNAPTSTINLNQTEIHPSPISVTQVNNKTIEVKLPAAKTGNTDHAKHFLIAFNRDNWETPRGQYSFEHPLMIFVNPVKPARASAPEGKIKTFDSGKLMVMGAGIHLPDNQWRFFGTGENATVTELYVPGDAYLHGGFYFKNITHNVKVWGRGIYSDELFQIYGDALNWEQRTPWARTLPVEGNTWGEKGKWDSKVGVENTGNFKVTFEGLSSLGARMGVVTDINAKLDLLDHKDVGYAGGLYQAQSTQTLYQGIYTVNDDDITYCHQNYTMRYCTSRNYVNGPTYQFGWGVNTLEAGAKVYDHIIIPSDRPANGSYGKNHGVFNSRLQSGNLEIHAGGYFENFTITGQDNIIFNLGISADPDRNEDSKPVSIFSDKVFKNFEIAKHSTNDNLLKTRVLEGKNWKSYVRFIHFDNLVIEGNKVNNINDGDFFDYEEGTLLHTITFFSMNSPVAQPTSGIAPIGQNITLFSEFNNKNVRVNSGLPVSLSPLTADTNSGSTFKVENAGNGYVALKAENGYYVKVDAGRYGYVYTEPDLLRGDSDTKTITDEAKFVWVDLANDTFALWSKATGLYVRVEKNTGPNNPLYAASKSAGNQTIFSKNGTGSSPSITDGTYFIQNKNSNLYVEIASQSIDNGANVQQWSGQTGNHKKWEITQVDGEWYKIVNVNSGKSLEVANRSTANGGNIQQWNYTDQPQKQWKFVNTTDGYFSIINRLSGKAMEVAARSTINGGNIQQWGTYNSGATHKEFKFIATTSNARKAITDTEIQEIIISPNPAKDFIQIRGVSKNSVVSIFNVQGNQVYKGEIKANEIKQLSTHSWAKGLFMIHIQNNEYTKTLKCLVY</sequence>
<dbReference type="Proteomes" id="UP000245535">
    <property type="component" value="Unassembled WGS sequence"/>
</dbReference>